<dbReference type="Proteomes" id="UP000199409">
    <property type="component" value="Unassembled WGS sequence"/>
</dbReference>
<gene>
    <name evidence="2" type="ORF">SAMN05660420_02356</name>
</gene>
<dbReference type="AlphaFoldDB" id="A0A1H4BZE1"/>
<accession>A0A1H4BZE1</accession>
<dbReference type="STRING" id="37625.SAMN05660420_02356"/>
<reference evidence="2 3" key="1">
    <citation type="submission" date="2016-10" db="EMBL/GenBank/DDBJ databases">
        <authorList>
            <person name="de Groot N.N."/>
        </authorList>
    </citation>
    <scope>NUCLEOTIDE SEQUENCE [LARGE SCALE GENOMIC DNA]</scope>
    <source>
        <strain evidence="2 3">DSM 7343</strain>
    </source>
</reference>
<dbReference type="PANTHER" id="PTHR34846">
    <property type="entry name" value="4-CARBOXYMUCONOLACTONE DECARBOXYLASE FAMILY PROTEIN (AFU_ORTHOLOGUE AFUA_6G11590)"/>
    <property type="match status" value="1"/>
</dbReference>
<feature type="domain" description="Carboxymuconolactone decarboxylase-like" evidence="1">
    <location>
        <begin position="40"/>
        <end position="109"/>
    </location>
</feature>
<dbReference type="PANTHER" id="PTHR34846:SF11">
    <property type="entry name" value="4-CARBOXYMUCONOLACTONE DECARBOXYLASE FAMILY PROTEIN (AFU_ORTHOLOGUE AFUA_6G11590)"/>
    <property type="match status" value="1"/>
</dbReference>
<dbReference type="EMBL" id="FNQN01000007">
    <property type="protein sequence ID" value="SEA53565.1"/>
    <property type="molecule type" value="Genomic_DNA"/>
</dbReference>
<organism evidence="2 3">
    <name type="scientific">Desulfuromusa kysingii</name>
    <dbReference type="NCBI Taxonomy" id="37625"/>
    <lineage>
        <taxon>Bacteria</taxon>
        <taxon>Pseudomonadati</taxon>
        <taxon>Thermodesulfobacteriota</taxon>
        <taxon>Desulfuromonadia</taxon>
        <taxon>Desulfuromonadales</taxon>
        <taxon>Geopsychrobacteraceae</taxon>
        <taxon>Desulfuromusa</taxon>
    </lineage>
</organism>
<proteinExistence type="predicted"/>
<sequence length="177" mass="19585">MPVIPYTPIDIQDPRELVASIRSRRGGALLNLDRMLLHSPAFATGWNGFLGTVRNDLNLPPKLRELAICIVAILNRAEYELIQHSPEFLKAGGTRAQLDALQRISSSTRQSSLFDTTELAVIQLSIEMTQSVQVSEATMHTVKAELKSDQNLVELIGVIATYNMVSRYLVALGIEPE</sequence>
<evidence type="ECO:0000259" key="1">
    <source>
        <dbReference type="Pfam" id="PF02627"/>
    </source>
</evidence>
<protein>
    <submittedName>
        <fullName evidence="2">Alkylhydroperoxidase family enzyme, contains CxxC motif</fullName>
    </submittedName>
</protein>
<dbReference type="OrthoDB" id="4704294at2"/>
<name>A0A1H4BZE1_9BACT</name>
<evidence type="ECO:0000313" key="2">
    <source>
        <dbReference type="EMBL" id="SEA53565.1"/>
    </source>
</evidence>
<dbReference type="SUPFAM" id="SSF69118">
    <property type="entry name" value="AhpD-like"/>
    <property type="match status" value="1"/>
</dbReference>
<dbReference type="GO" id="GO:0051920">
    <property type="term" value="F:peroxiredoxin activity"/>
    <property type="evidence" value="ECO:0007669"/>
    <property type="project" value="InterPro"/>
</dbReference>
<dbReference type="Pfam" id="PF02627">
    <property type="entry name" value="CMD"/>
    <property type="match status" value="1"/>
</dbReference>
<dbReference type="Gene3D" id="1.20.1290.10">
    <property type="entry name" value="AhpD-like"/>
    <property type="match status" value="1"/>
</dbReference>
<keyword evidence="2" id="KW-0575">Peroxidase</keyword>
<keyword evidence="2" id="KW-0560">Oxidoreductase</keyword>
<dbReference type="RefSeq" id="WP_092348656.1">
    <property type="nucleotide sequence ID" value="NZ_FNQN01000007.1"/>
</dbReference>
<evidence type="ECO:0000313" key="3">
    <source>
        <dbReference type="Proteomes" id="UP000199409"/>
    </source>
</evidence>
<dbReference type="InterPro" id="IPR003779">
    <property type="entry name" value="CMD-like"/>
</dbReference>
<keyword evidence="3" id="KW-1185">Reference proteome</keyword>
<dbReference type="InterPro" id="IPR029032">
    <property type="entry name" value="AhpD-like"/>
</dbReference>